<gene>
    <name evidence="1" type="ORF">g.26871</name>
</gene>
<protein>
    <recommendedName>
        <fullName evidence="2">RGS domain-containing protein</fullName>
    </recommendedName>
</protein>
<reference evidence="1" key="1">
    <citation type="submission" date="2015-12" db="EMBL/GenBank/DDBJ databases">
        <title>De novo transcriptome assembly of four potential Pierce s Disease insect vectors from Arizona vineyards.</title>
        <authorList>
            <person name="Tassone E.E."/>
        </authorList>
    </citation>
    <scope>NUCLEOTIDE SEQUENCE</scope>
</reference>
<organism evidence="1">
    <name type="scientific">Clastoptera arizonana</name>
    <name type="common">Arizona spittle bug</name>
    <dbReference type="NCBI Taxonomy" id="38151"/>
    <lineage>
        <taxon>Eukaryota</taxon>
        <taxon>Metazoa</taxon>
        <taxon>Ecdysozoa</taxon>
        <taxon>Arthropoda</taxon>
        <taxon>Hexapoda</taxon>
        <taxon>Insecta</taxon>
        <taxon>Pterygota</taxon>
        <taxon>Neoptera</taxon>
        <taxon>Paraneoptera</taxon>
        <taxon>Hemiptera</taxon>
        <taxon>Auchenorrhyncha</taxon>
        <taxon>Cercopoidea</taxon>
        <taxon>Clastopteridae</taxon>
        <taxon>Clastoptera</taxon>
    </lineage>
</organism>
<evidence type="ECO:0000313" key="1">
    <source>
        <dbReference type="EMBL" id="JAS21099.1"/>
    </source>
</evidence>
<name>A0A1B6D5Z0_9HEMI</name>
<sequence length="123" mass="13916">MLQFWKKSGLKDKLNITSSPTKCGNGTALPVGVVLSNLPESHCVGPLTNFQYSGDDKVPLEKSRLSLNLQEVFEDKTAFLHFGQFMDHRGFSTILNLWFDIQKLSNFEEKTAEQKVNSYNKDS</sequence>
<dbReference type="InterPro" id="IPR036305">
    <property type="entry name" value="RGS_sf"/>
</dbReference>
<dbReference type="EMBL" id="GEDC01016199">
    <property type="protein sequence ID" value="JAS21099.1"/>
    <property type="molecule type" value="Transcribed_RNA"/>
</dbReference>
<evidence type="ECO:0008006" key="2">
    <source>
        <dbReference type="Google" id="ProtNLM"/>
    </source>
</evidence>
<feature type="non-terminal residue" evidence="1">
    <location>
        <position position="123"/>
    </location>
</feature>
<proteinExistence type="predicted"/>
<dbReference type="SUPFAM" id="SSF48097">
    <property type="entry name" value="Regulator of G-protein signaling, RGS"/>
    <property type="match status" value="1"/>
</dbReference>
<dbReference type="AlphaFoldDB" id="A0A1B6D5Z0"/>
<accession>A0A1B6D5Z0</accession>